<feature type="compositionally biased region" description="Polar residues" evidence="1">
    <location>
        <begin position="67"/>
        <end position="78"/>
    </location>
</feature>
<dbReference type="PANTHER" id="PTHR47783">
    <property type="entry name" value="ZN(II)2CYS6 TRANSCRIPTION FACTOR (EUROFUNG)-RELATED"/>
    <property type="match status" value="1"/>
</dbReference>
<sequence>MFFQKDASPRNGDSDFQNAVIGVDLRQSKHSDSGVTPSDHSWRTEGSELSREYSTGTSPDSHESNKETPSPKSPSHQLHSVKPQPSGRQRTSQACDKCRERKTKCSGHRPVCLRCTNRGLICEYTMRESRSRTPARSRVAVVSEIPQADYAGQGRPTPAHHSRNGGGRTNAFAPPTRSYTGTPATQTTSRPLLPNPSANSTTEPTVRNISVQQSHRPYQPRQLPDTSTSNPYSGHAPVASPNASYDTKGAWSLYDSSFDLNYSFELPSGDNDLFQPSHHSSSGHDERQTMHSALASISLPQSSLRFDYDLSR</sequence>
<dbReference type="PROSITE" id="PS00463">
    <property type="entry name" value="ZN2_CY6_FUNGAL_1"/>
    <property type="match status" value="1"/>
</dbReference>
<feature type="compositionally biased region" description="Basic and acidic residues" evidence="1">
    <location>
        <begin position="40"/>
        <end position="51"/>
    </location>
</feature>
<comment type="caution">
    <text evidence="3">The sequence shown here is derived from an EMBL/GenBank/DDBJ whole genome shotgun (WGS) entry which is preliminary data.</text>
</comment>
<dbReference type="GO" id="GO:0000981">
    <property type="term" value="F:DNA-binding transcription factor activity, RNA polymerase II-specific"/>
    <property type="evidence" value="ECO:0007669"/>
    <property type="project" value="InterPro"/>
</dbReference>
<gene>
    <name evidence="3" type="ORF">JR316_003430</name>
</gene>
<accession>A0A8H7Y554</accession>
<feature type="region of interest" description="Disordered" evidence="1">
    <location>
        <begin position="270"/>
        <end position="296"/>
    </location>
</feature>
<dbReference type="CDD" id="cd00067">
    <property type="entry name" value="GAL4"/>
    <property type="match status" value="1"/>
</dbReference>
<name>A0A8H7Y554_PSICU</name>
<evidence type="ECO:0000256" key="1">
    <source>
        <dbReference type="SAM" id="MobiDB-lite"/>
    </source>
</evidence>
<dbReference type="InterPro" id="IPR001138">
    <property type="entry name" value="Zn2Cys6_DnaBD"/>
</dbReference>
<dbReference type="Gene3D" id="4.10.240.10">
    <property type="entry name" value="Zn(2)-C6 fungal-type DNA-binding domain"/>
    <property type="match status" value="1"/>
</dbReference>
<dbReference type="SMART" id="SM00066">
    <property type="entry name" value="GAL4"/>
    <property type="match status" value="1"/>
</dbReference>
<evidence type="ECO:0000259" key="2">
    <source>
        <dbReference type="PROSITE" id="PS50048"/>
    </source>
</evidence>
<evidence type="ECO:0000313" key="3">
    <source>
        <dbReference type="EMBL" id="KAG5171345.1"/>
    </source>
</evidence>
<dbReference type="InterPro" id="IPR036864">
    <property type="entry name" value="Zn2-C6_fun-type_DNA-bd_sf"/>
</dbReference>
<feature type="region of interest" description="Disordered" evidence="1">
    <location>
        <begin position="1"/>
        <end position="95"/>
    </location>
</feature>
<dbReference type="PROSITE" id="PS50048">
    <property type="entry name" value="ZN2_CY6_FUNGAL_2"/>
    <property type="match status" value="1"/>
</dbReference>
<organism evidence="3">
    <name type="scientific">Psilocybe cubensis</name>
    <name type="common">Psychedelic mushroom</name>
    <name type="synonym">Stropharia cubensis</name>
    <dbReference type="NCBI Taxonomy" id="181762"/>
    <lineage>
        <taxon>Eukaryota</taxon>
        <taxon>Fungi</taxon>
        <taxon>Dikarya</taxon>
        <taxon>Basidiomycota</taxon>
        <taxon>Agaricomycotina</taxon>
        <taxon>Agaricomycetes</taxon>
        <taxon>Agaricomycetidae</taxon>
        <taxon>Agaricales</taxon>
        <taxon>Agaricineae</taxon>
        <taxon>Strophariaceae</taxon>
        <taxon>Psilocybe</taxon>
    </lineage>
</organism>
<feature type="compositionally biased region" description="Polar residues" evidence="1">
    <location>
        <begin position="177"/>
        <end position="216"/>
    </location>
</feature>
<dbReference type="AlphaFoldDB" id="A0A8H7Y554"/>
<reference evidence="3" key="1">
    <citation type="submission" date="2021-02" db="EMBL/GenBank/DDBJ databases">
        <title>Psilocybe cubensis genome.</title>
        <authorList>
            <person name="Mckernan K.J."/>
            <person name="Crawford S."/>
            <person name="Trippe A."/>
            <person name="Kane L.T."/>
            <person name="Mclaughlin S."/>
        </authorList>
    </citation>
    <scope>NUCLEOTIDE SEQUENCE [LARGE SCALE GENOMIC DNA]</scope>
    <source>
        <strain evidence="3">MGC-MH-2018</strain>
    </source>
</reference>
<feature type="region of interest" description="Disordered" evidence="1">
    <location>
        <begin position="144"/>
        <end position="244"/>
    </location>
</feature>
<dbReference type="PANTHER" id="PTHR47783:SF1">
    <property type="entry name" value="ZN(II)2CYS6 TRANSCRIPTION FACTOR (EUROFUNG)"/>
    <property type="match status" value="1"/>
</dbReference>
<proteinExistence type="predicted"/>
<dbReference type="GO" id="GO:0008270">
    <property type="term" value="F:zinc ion binding"/>
    <property type="evidence" value="ECO:0007669"/>
    <property type="project" value="InterPro"/>
</dbReference>
<feature type="domain" description="Zn(2)-C6 fungal-type" evidence="2">
    <location>
        <begin position="94"/>
        <end position="124"/>
    </location>
</feature>
<dbReference type="SUPFAM" id="SSF57701">
    <property type="entry name" value="Zn2/Cys6 DNA-binding domain"/>
    <property type="match status" value="1"/>
</dbReference>
<dbReference type="Pfam" id="PF00172">
    <property type="entry name" value="Zn_clus"/>
    <property type="match status" value="1"/>
</dbReference>
<dbReference type="OrthoDB" id="2441642at2759"/>
<protein>
    <recommendedName>
        <fullName evidence="2">Zn(2)-C6 fungal-type domain-containing protein</fullName>
    </recommendedName>
</protein>
<dbReference type="EMBL" id="JAFIQS010000003">
    <property type="protein sequence ID" value="KAG5171345.1"/>
    <property type="molecule type" value="Genomic_DNA"/>
</dbReference>